<feature type="transmembrane region" description="Helical" evidence="6">
    <location>
        <begin position="40"/>
        <end position="63"/>
    </location>
</feature>
<dbReference type="SMR" id="A0A8J9ZKI9"/>
<dbReference type="Proteomes" id="UP000838412">
    <property type="component" value="Chromosome 2"/>
</dbReference>
<sequence>MCSWRPARIALTATFLIAVLAGMIAVYSTGYSFIASEDSYFAFGLYGAVMCVHLVIQSVAALIEHYRISTEKDLEESDKVIGLVIAAYQEDPELMRHCLISAKTLKYPKMKIVMMVDGNSEEDFYMRDIFVDIMGKENTATFFWQHNFHTFQSDSIEEVSADPTEQLVNMVRSHQYSCILQEWGGKREALYTGFKALGDTVDYVQVCDSDTILDPMCAMEMAKILDKYEDVGAAVGDVRILNKMDSLISFLSSLRYWMAFNVERASQSFFNCVTCISGPLGLYRSTLIQQVLDHWYEQSFCGSKCTFGDDRHLTNRVLSLGYGTKFTWRASCLTETPATYLRWLNQQTRWCKSYYREWLYNALWFHKHSLWMTYDSVFSGLFPVFLTITTFQLVYRGKIWNILLLLHIIQVIGIVKSIYAFALSRRPIMLFMSIYSLLYFTSLLPSKFFALCTIGKTSWGTSGRKQIIANYIPLVPLSIWFTILLGGCGYTAYQEWGNPFDRQKQAYLIIGTCFYTIYWLCMTAAYIVYKARHYPAKEYHVLASQRVSQAAEEV</sequence>
<dbReference type="GO" id="GO:0005886">
    <property type="term" value="C:plasma membrane"/>
    <property type="evidence" value="ECO:0007669"/>
    <property type="project" value="UniProtKB-SubCell"/>
</dbReference>
<dbReference type="InterPro" id="IPR029044">
    <property type="entry name" value="Nucleotide-diphossugar_trans"/>
</dbReference>
<protein>
    <submittedName>
        <fullName evidence="7">HAS2 protein</fullName>
    </submittedName>
</protein>
<dbReference type="GO" id="GO:0050501">
    <property type="term" value="F:hyaluronan synthase activity"/>
    <property type="evidence" value="ECO:0007669"/>
    <property type="project" value="TreeGrafter"/>
</dbReference>
<dbReference type="AlphaFoldDB" id="A0A8J9ZKI9"/>
<evidence type="ECO:0000256" key="4">
    <source>
        <dbReference type="ARBA" id="ARBA00022679"/>
    </source>
</evidence>
<evidence type="ECO:0000313" key="8">
    <source>
        <dbReference type="Proteomes" id="UP000838412"/>
    </source>
</evidence>
<dbReference type="EMBL" id="OV696687">
    <property type="protein sequence ID" value="CAH1255290.1"/>
    <property type="molecule type" value="Genomic_DNA"/>
</dbReference>
<dbReference type="GO" id="GO:0085029">
    <property type="term" value="P:extracellular matrix assembly"/>
    <property type="evidence" value="ECO:0007669"/>
    <property type="project" value="TreeGrafter"/>
</dbReference>
<name>A0A8J9ZKI9_BRALA</name>
<feature type="transmembrane region" description="Helical" evidence="6">
    <location>
        <begin position="9"/>
        <end position="34"/>
    </location>
</feature>
<dbReference type="SUPFAM" id="SSF53448">
    <property type="entry name" value="Nucleotide-diphospho-sugar transferases"/>
    <property type="match status" value="1"/>
</dbReference>
<comment type="subcellular location">
    <subcellularLocation>
        <location evidence="1">Cell membrane</location>
    </subcellularLocation>
</comment>
<keyword evidence="2" id="KW-1003">Cell membrane</keyword>
<feature type="transmembrane region" description="Helical" evidence="6">
    <location>
        <begin position="505"/>
        <end position="529"/>
    </location>
</feature>
<evidence type="ECO:0000256" key="1">
    <source>
        <dbReference type="ARBA" id="ARBA00004236"/>
    </source>
</evidence>
<keyword evidence="4" id="KW-0808">Transferase</keyword>
<dbReference type="PANTHER" id="PTHR22913:SF12">
    <property type="entry name" value="MANNURONAN SYNTHASE"/>
    <property type="match status" value="1"/>
</dbReference>
<dbReference type="Pfam" id="PF13641">
    <property type="entry name" value="Glyco_tranf_2_3"/>
    <property type="match status" value="1"/>
</dbReference>
<keyword evidence="6" id="KW-0812">Transmembrane</keyword>
<feature type="transmembrane region" description="Helical" evidence="6">
    <location>
        <begin position="402"/>
        <end position="422"/>
    </location>
</feature>
<gene>
    <name evidence="7" type="primary">HAS2</name>
    <name evidence="7" type="ORF">BLAG_LOCUS14404</name>
</gene>
<evidence type="ECO:0000256" key="3">
    <source>
        <dbReference type="ARBA" id="ARBA00022676"/>
    </source>
</evidence>
<accession>A0A8J9ZKI9</accession>
<keyword evidence="5 6" id="KW-0472">Membrane</keyword>
<dbReference type="Gene3D" id="3.90.550.10">
    <property type="entry name" value="Spore Coat Polysaccharide Biosynthesis Protein SpsA, Chain A"/>
    <property type="match status" value="1"/>
</dbReference>
<evidence type="ECO:0000313" key="7">
    <source>
        <dbReference type="EMBL" id="CAH1255290.1"/>
    </source>
</evidence>
<organism evidence="7 8">
    <name type="scientific">Branchiostoma lanceolatum</name>
    <name type="common">Common lancelet</name>
    <name type="synonym">Amphioxus lanceolatum</name>
    <dbReference type="NCBI Taxonomy" id="7740"/>
    <lineage>
        <taxon>Eukaryota</taxon>
        <taxon>Metazoa</taxon>
        <taxon>Chordata</taxon>
        <taxon>Cephalochordata</taxon>
        <taxon>Leptocardii</taxon>
        <taxon>Amphioxiformes</taxon>
        <taxon>Branchiostomatidae</taxon>
        <taxon>Branchiostoma</taxon>
    </lineage>
</organism>
<keyword evidence="3" id="KW-0328">Glycosyltransferase</keyword>
<evidence type="ECO:0000256" key="2">
    <source>
        <dbReference type="ARBA" id="ARBA00022475"/>
    </source>
</evidence>
<dbReference type="OMA" id="IFFTEAR"/>
<keyword evidence="8" id="KW-1185">Reference proteome</keyword>
<keyword evidence="6" id="KW-1133">Transmembrane helix</keyword>
<feature type="transmembrane region" description="Helical" evidence="6">
    <location>
        <begin position="428"/>
        <end position="450"/>
    </location>
</feature>
<evidence type="ECO:0000256" key="5">
    <source>
        <dbReference type="ARBA" id="ARBA00023136"/>
    </source>
</evidence>
<dbReference type="PANTHER" id="PTHR22913">
    <property type="entry name" value="HYALURONAN SYNTHASE"/>
    <property type="match status" value="1"/>
</dbReference>
<proteinExistence type="predicted"/>
<evidence type="ECO:0000256" key="6">
    <source>
        <dbReference type="SAM" id="Phobius"/>
    </source>
</evidence>
<dbReference type="OrthoDB" id="9876900at2759"/>
<reference evidence="7" key="1">
    <citation type="submission" date="2022-01" db="EMBL/GenBank/DDBJ databases">
        <authorList>
            <person name="Braso-Vives M."/>
        </authorList>
    </citation>
    <scope>NUCLEOTIDE SEQUENCE</scope>
</reference>
<feature type="transmembrane region" description="Helical" evidence="6">
    <location>
        <begin position="471"/>
        <end position="493"/>
    </location>
</feature>
<dbReference type="GO" id="GO:0030213">
    <property type="term" value="P:hyaluronan biosynthetic process"/>
    <property type="evidence" value="ECO:0007669"/>
    <property type="project" value="TreeGrafter"/>
</dbReference>